<evidence type="ECO:0000313" key="3">
    <source>
        <dbReference type="Proteomes" id="UP000703674"/>
    </source>
</evidence>
<keyword evidence="1" id="KW-0812">Transmembrane</keyword>
<sequence>RILLIEYLNLNGQHSKNMLTLISGTSIAQLIPVAISPFLTRIYSPQDFGILGLFIAITSILGYVVNGRYELAIMLPDNDDDALNVLALGLLISSVLSVFLFLFVVIFNEEMAGMLGNTAMSVWLYFAPPVIFFLGTFY</sequence>
<feature type="transmembrane region" description="Helical" evidence="1">
    <location>
        <begin position="48"/>
        <end position="65"/>
    </location>
</feature>
<feature type="transmembrane region" description="Helical" evidence="1">
    <location>
        <begin position="119"/>
        <end position="137"/>
    </location>
</feature>
<evidence type="ECO:0000313" key="2">
    <source>
        <dbReference type="EMBL" id="NJW55081.1"/>
    </source>
</evidence>
<name>A0ABX1D7G3_9FLAO</name>
<feature type="transmembrane region" description="Helical" evidence="1">
    <location>
        <begin position="85"/>
        <end position="107"/>
    </location>
</feature>
<keyword evidence="1" id="KW-1133">Transmembrane helix</keyword>
<evidence type="ECO:0000256" key="1">
    <source>
        <dbReference type="SAM" id="Phobius"/>
    </source>
</evidence>
<dbReference type="Proteomes" id="UP000703674">
    <property type="component" value="Unassembled WGS sequence"/>
</dbReference>
<comment type="caution">
    <text evidence="2">The sequence shown here is derived from an EMBL/GenBank/DDBJ whole genome shotgun (WGS) entry which is preliminary data.</text>
</comment>
<keyword evidence="3" id="KW-1185">Reference proteome</keyword>
<reference evidence="2 3" key="1">
    <citation type="submission" date="2020-03" db="EMBL/GenBank/DDBJ databases">
        <title>Salinimicrobium sp. nov, isolated from SCS.</title>
        <authorList>
            <person name="Cao W.R."/>
        </authorList>
    </citation>
    <scope>NUCLEOTIDE SEQUENCE [LARGE SCALE GENOMIC DNA]</scope>
    <source>
        <strain evidence="3">J15B91</strain>
    </source>
</reference>
<protein>
    <submittedName>
        <fullName evidence="2">Translocase</fullName>
    </submittedName>
</protein>
<accession>A0ABX1D7G3</accession>
<gene>
    <name evidence="2" type="ORF">HC175_19400</name>
</gene>
<feature type="transmembrane region" description="Helical" evidence="1">
    <location>
        <begin position="18"/>
        <end position="39"/>
    </location>
</feature>
<organism evidence="2 3">
    <name type="scientific">Salinimicrobium oceani</name>
    <dbReference type="NCBI Taxonomy" id="2722702"/>
    <lineage>
        <taxon>Bacteria</taxon>
        <taxon>Pseudomonadati</taxon>
        <taxon>Bacteroidota</taxon>
        <taxon>Flavobacteriia</taxon>
        <taxon>Flavobacteriales</taxon>
        <taxon>Flavobacteriaceae</taxon>
        <taxon>Salinimicrobium</taxon>
    </lineage>
</organism>
<proteinExistence type="predicted"/>
<feature type="non-terminal residue" evidence="2">
    <location>
        <position position="138"/>
    </location>
</feature>
<keyword evidence="1" id="KW-0472">Membrane</keyword>
<dbReference type="EMBL" id="JAAVJR010000787">
    <property type="protein sequence ID" value="NJW55081.1"/>
    <property type="molecule type" value="Genomic_DNA"/>
</dbReference>
<feature type="non-terminal residue" evidence="2">
    <location>
        <position position="1"/>
    </location>
</feature>